<dbReference type="InterPro" id="IPR001279">
    <property type="entry name" value="Metallo-B-lactamas"/>
</dbReference>
<evidence type="ECO:0000256" key="1">
    <source>
        <dbReference type="ARBA" id="ARBA00004123"/>
    </source>
</evidence>
<dbReference type="InterPro" id="IPR011084">
    <property type="entry name" value="DRMBL"/>
</dbReference>
<reference evidence="7" key="2">
    <citation type="journal article" date="2007" name="Science">
        <title>Draft genome sequence of the sexually transmitted pathogen Trichomonas vaginalis.</title>
        <authorList>
            <person name="Carlton J.M."/>
            <person name="Hirt R.P."/>
            <person name="Silva J.C."/>
            <person name="Delcher A.L."/>
            <person name="Schatz M."/>
            <person name="Zhao Q."/>
            <person name="Wortman J.R."/>
            <person name="Bidwell S.L."/>
            <person name="Alsmark U.C.M."/>
            <person name="Besteiro S."/>
            <person name="Sicheritz-Ponten T."/>
            <person name="Noel C.J."/>
            <person name="Dacks J.B."/>
            <person name="Foster P.G."/>
            <person name="Simillion C."/>
            <person name="Van de Peer Y."/>
            <person name="Miranda-Saavedra D."/>
            <person name="Barton G.J."/>
            <person name="Westrop G.D."/>
            <person name="Mueller S."/>
            <person name="Dessi D."/>
            <person name="Fiori P.L."/>
            <person name="Ren Q."/>
            <person name="Paulsen I."/>
            <person name="Zhang H."/>
            <person name="Bastida-Corcuera F.D."/>
            <person name="Simoes-Barbosa A."/>
            <person name="Brown M.T."/>
            <person name="Hayes R.D."/>
            <person name="Mukherjee M."/>
            <person name="Okumura C.Y."/>
            <person name="Schneider R."/>
            <person name="Smith A.J."/>
            <person name="Vanacova S."/>
            <person name="Villalvazo M."/>
            <person name="Haas B.J."/>
            <person name="Pertea M."/>
            <person name="Feldblyum T.V."/>
            <person name="Utterback T.R."/>
            <person name="Shu C.L."/>
            <person name="Osoegawa K."/>
            <person name="de Jong P.J."/>
            <person name="Hrdy I."/>
            <person name="Horvathova L."/>
            <person name="Zubacova Z."/>
            <person name="Dolezal P."/>
            <person name="Malik S.B."/>
            <person name="Logsdon J.M. Jr."/>
            <person name="Henze K."/>
            <person name="Gupta A."/>
            <person name="Wang C.C."/>
            <person name="Dunne R.L."/>
            <person name="Upcroft J.A."/>
            <person name="Upcroft P."/>
            <person name="White O."/>
            <person name="Salzberg S.L."/>
            <person name="Tang P."/>
            <person name="Chiu C.-H."/>
            <person name="Lee Y.-S."/>
            <person name="Embley T.M."/>
            <person name="Coombs G.H."/>
            <person name="Mottram J.C."/>
            <person name="Tachezy J."/>
            <person name="Fraser-Liggett C.M."/>
            <person name="Johnson P.J."/>
        </authorList>
    </citation>
    <scope>NUCLEOTIDE SEQUENCE [LARGE SCALE GENOMIC DNA]</scope>
    <source>
        <strain evidence="7">G3</strain>
    </source>
</reference>
<dbReference type="FunCoup" id="A2GFK2">
    <property type="interactions" value="364"/>
</dbReference>
<dbReference type="GO" id="GO:0005634">
    <property type="term" value="C:nucleus"/>
    <property type="evidence" value="ECO:0000318"/>
    <property type="project" value="GO_Central"/>
</dbReference>
<dbReference type="GO" id="GO:0006303">
    <property type="term" value="P:double-strand break repair via nonhomologous end joining"/>
    <property type="evidence" value="ECO:0000318"/>
    <property type="project" value="GO_Central"/>
</dbReference>
<dbReference type="InParanoid" id="A2GFK2"/>
<evidence type="ECO:0000313" key="7">
    <source>
        <dbReference type="EMBL" id="EAX84063.1"/>
    </source>
</evidence>
<dbReference type="Pfam" id="PF12706">
    <property type="entry name" value="Lactamase_B_2"/>
    <property type="match status" value="1"/>
</dbReference>
<evidence type="ECO:0000256" key="5">
    <source>
        <dbReference type="ARBA" id="ARBA00023242"/>
    </source>
</evidence>
<dbReference type="OMA" id="TSFCYVN"/>
<keyword evidence="3" id="KW-0227">DNA damage</keyword>
<dbReference type="Gene3D" id="3.60.15.10">
    <property type="entry name" value="Ribonuclease Z/Hydroxyacylglutathione hydrolase-like"/>
    <property type="match status" value="1"/>
</dbReference>
<dbReference type="VEuPathDB" id="TrichDB:TVAGG3_0750050"/>
<dbReference type="STRING" id="5722.A2GFK2"/>
<dbReference type="GO" id="GO:0035312">
    <property type="term" value="F:5'-3' DNA exonuclease activity"/>
    <property type="evidence" value="ECO:0000318"/>
    <property type="project" value="GO_Central"/>
</dbReference>
<dbReference type="SMART" id="SM00849">
    <property type="entry name" value="Lactamase_B"/>
    <property type="match status" value="1"/>
</dbReference>
<dbReference type="KEGG" id="tva:4741698"/>
<dbReference type="SUPFAM" id="SSF56281">
    <property type="entry name" value="Metallo-hydrolase/oxidoreductase"/>
    <property type="match status" value="1"/>
</dbReference>
<comment type="subcellular location">
    <subcellularLocation>
        <location evidence="1">Nucleus</location>
    </subcellularLocation>
</comment>
<dbReference type="VEuPathDB" id="TrichDB:TVAG_536090"/>
<dbReference type="Gene3D" id="3.40.50.12650">
    <property type="match status" value="1"/>
</dbReference>
<keyword evidence="4" id="KW-0234">DNA repair</keyword>
<dbReference type="OrthoDB" id="262529at2759"/>
<dbReference type="GO" id="GO:0003684">
    <property type="term" value="F:damaged DNA binding"/>
    <property type="evidence" value="ECO:0000318"/>
    <property type="project" value="GO_Central"/>
</dbReference>
<keyword evidence="8" id="KW-1185">Reference proteome</keyword>
<dbReference type="PANTHER" id="PTHR23240:SF6">
    <property type="entry name" value="DNA CROSS-LINK REPAIR 1A PROTEIN"/>
    <property type="match status" value="1"/>
</dbReference>
<dbReference type="eggNOG" id="KOG1361">
    <property type="taxonomic scope" value="Eukaryota"/>
</dbReference>
<name>A2GFK2_TRIV3</name>
<dbReference type="InterPro" id="IPR036866">
    <property type="entry name" value="RibonucZ/Hydroxyglut_hydro"/>
</dbReference>
<dbReference type="SMR" id="A2GFK2"/>
<dbReference type="PANTHER" id="PTHR23240">
    <property type="entry name" value="DNA CROSS-LINK REPAIR PROTEIN PSO2/SNM1-RELATED"/>
    <property type="match status" value="1"/>
</dbReference>
<organism evidence="7 8">
    <name type="scientific">Trichomonas vaginalis (strain ATCC PRA-98 / G3)</name>
    <dbReference type="NCBI Taxonomy" id="412133"/>
    <lineage>
        <taxon>Eukaryota</taxon>
        <taxon>Metamonada</taxon>
        <taxon>Parabasalia</taxon>
        <taxon>Trichomonadida</taxon>
        <taxon>Trichomonadidae</taxon>
        <taxon>Trichomonas</taxon>
    </lineage>
</organism>
<gene>
    <name evidence="7" type="ORF">TVAG_536090</name>
</gene>
<evidence type="ECO:0000313" key="8">
    <source>
        <dbReference type="Proteomes" id="UP000001542"/>
    </source>
</evidence>
<dbReference type="AlphaFoldDB" id="A2GFK2"/>
<proteinExistence type="inferred from homology"/>
<keyword evidence="5" id="KW-0539">Nucleus</keyword>
<dbReference type="RefSeq" id="XP_001296993.1">
    <property type="nucleotide sequence ID" value="XM_001296992.1"/>
</dbReference>
<sequence length="356" mass="40370">MEGNSKDELKLPPARALVPGTDFTVDWHCKTDPKYVHSFLSHAHSDHIAGIPSFKPPRVLHCTPITAKIILLRYPRLAKCIQIHEYNSEFIIDAITIRIINANHTPGSCMFLFETPLGRKILHTGDFRADNTLIESIKKFCPVNQLFIDCTYATSKLLFLSRQECINWTIERVIENMKSNTLTLIGTYTLGKEELVLAISNKLSIPIYAPKDRYKGIVEMIKCGYCSESCFTNDPTKTRVYLVPIMDCNSVSASVWAKQNGYSSVCAIAATGWSGKAGWKNPQITYQGPIKVTLYEVPYSDHSSPQELLNFVKVVKPKKLVSTTSRSQKEEDKIQQMFLPFIRKEKSRGFIDFYTK</sequence>
<evidence type="ECO:0000256" key="4">
    <source>
        <dbReference type="ARBA" id="ARBA00023204"/>
    </source>
</evidence>
<evidence type="ECO:0000256" key="3">
    <source>
        <dbReference type="ARBA" id="ARBA00022763"/>
    </source>
</evidence>
<protein>
    <submittedName>
        <fullName evidence="7">DNA repair metallo-beta-lactamase family protein</fullName>
    </submittedName>
</protein>
<evidence type="ECO:0000256" key="2">
    <source>
        <dbReference type="ARBA" id="ARBA00010304"/>
    </source>
</evidence>
<dbReference type="GO" id="GO:0036297">
    <property type="term" value="P:interstrand cross-link repair"/>
    <property type="evidence" value="ECO:0000318"/>
    <property type="project" value="GO_Central"/>
</dbReference>
<accession>A2GFK2</accession>
<dbReference type="EMBL" id="DS115571">
    <property type="protein sequence ID" value="EAX84063.1"/>
    <property type="molecule type" value="Genomic_DNA"/>
</dbReference>
<dbReference type="Pfam" id="PF07522">
    <property type="entry name" value="DRMBL"/>
    <property type="match status" value="1"/>
</dbReference>
<dbReference type="Proteomes" id="UP000001542">
    <property type="component" value="Unassembled WGS sequence"/>
</dbReference>
<feature type="domain" description="Metallo-beta-lactamase" evidence="6">
    <location>
        <begin position="13"/>
        <end position="170"/>
    </location>
</feature>
<reference evidence="7" key="1">
    <citation type="submission" date="2006-10" db="EMBL/GenBank/DDBJ databases">
        <authorList>
            <person name="Amadeo P."/>
            <person name="Zhao Q."/>
            <person name="Wortman J."/>
            <person name="Fraser-Liggett C."/>
            <person name="Carlton J."/>
        </authorList>
    </citation>
    <scope>NUCLEOTIDE SEQUENCE</scope>
    <source>
        <strain evidence="7">G3</strain>
    </source>
</reference>
<comment type="similarity">
    <text evidence="2">Belongs to the DNA repair metallo-beta-lactamase (DRMBL) family.</text>
</comment>
<evidence type="ECO:0000259" key="6">
    <source>
        <dbReference type="SMART" id="SM00849"/>
    </source>
</evidence>